<dbReference type="SUPFAM" id="SSF47384">
    <property type="entry name" value="Homodimeric domain of signal transducing histidine kinase"/>
    <property type="match status" value="1"/>
</dbReference>
<dbReference type="GO" id="GO:0005886">
    <property type="term" value="C:plasma membrane"/>
    <property type="evidence" value="ECO:0007669"/>
    <property type="project" value="TreeGrafter"/>
</dbReference>
<comment type="caution">
    <text evidence="7">Lacks conserved residue(s) required for the propagation of feature annotation.</text>
</comment>
<dbReference type="InterPro" id="IPR011006">
    <property type="entry name" value="CheY-like_superfamily"/>
</dbReference>
<keyword evidence="12" id="KW-1185">Reference proteome</keyword>
<evidence type="ECO:0000259" key="10">
    <source>
        <dbReference type="PROSITE" id="PS50110"/>
    </source>
</evidence>
<dbReference type="EC" id="2.7.13.3" evidence="2"/>
<accession>A0A6M8B7R7</accession>
<feature type="region of interest" description="Disordered" evidence="8">
    <location>
        <begin position="283"/>
        <end position="362"/>
    </location>
</feature>
<dbReference type="SMART" id="SM00388">
    <property type="entry name" value="HisKA"/>
    <property type="match status" value="1"/>
</dbReference>
<evidence type="ECO:0000313" key="12">
    <source>
        <dbReference type="Proteomes" id="UP000505210"/>
    </source>
</evidence>
<dbReference type="AlphaFoldDB" id="A0A6M8B7R7"/>
<evidence type="ECO:0000256" key="8">
    <source>
        <dbReference type="SAM" id="MobiDB-lite"/>
    </source>
</evidence>
<feature type="domain" description="Histidine kinase" evidence="9">
    <location>
        <begin position="426"/>
        <end position="658"/>
    </location>
</feature>
<dbReference type="PANTHER" id="PTHR43047">
    <property type="entry name" value="TWO-COMPONENT HISTIDINE PROTEIN KINASE"/>
    <property type="match status" value="1"/>
</dbReference>
<dbReference type="InterPro" id="IPR005467">
    <property type="entry name" value="His_kinase_dom"/>
</dbReference>
<dbReference type="SMART" id="SM00448">
    <property type="entry name" value="REC"/>
    <property type="match status" value="1"/>
</dbReference>
<dbReference type="KEGG" id="theu:HPC62_13505"/>
<feature type="compositionally biased region" description="Polar residues" evidence="8">
    <location>
        <begin position="305"/>
        <end position="319"/>
    </location>
</feature>
<evidence type="ECO:0000256" key="5">
    <source>
        <dbReference type="ARBA" id="ARBA00022777"/>
    </source>
</evidence>
<dbReference type="Gene3D" id="3.30.565.10">
    <property type="entry name" value="Histidine kinase-like ATPase, C-terminal domain"/>
    <property type="match status" value="1"/>
</dbReference>
<organism evidence="11 12">
    <name type="scientific">Thermoleptolyngbya sichuanensis A183</name>
    <dbReference type="NCBI Taxonomy" id="2737172"/>
    <lineage>
        <taxon>Bacteria</taxon>
        <taxon>Bacillati</taxon>
        <taxon>Cyanobacteriota</taxon>
        <taxon>Cyanophyceae</taxon>
        <taxon>Oculatellales</taxon>
        <taxon>Oculatellaceae</taxon>
        <taxon>Thermoleptolyngbya</taxon>
        <taxon>Thermoleptolyngbya sichuanensis</taxon>
    </lineage>
</organism>
<evidence type="ECO:0000259" key="9">
    <source>
        <dbReference type="PROSITE" id="PS50109"/>
    </source>
</evidence>
<dbReference type="Proteomes" id="UP000505210">
    <property type="component" value="Chromosome"/>
</dbReference>
<dbReference type="Pfam" id="PF00512">
    <property type="entry name" value="HisKA"/>
    <property type="match status" value="1"/>
</dbReference>
<dbReference type="InterPro" id="IPR003661">
    <property type="entry name" value="HisK_dim/P_dom"/>
</dbReference>
<dbReference type="EMBL" id="CP053661">
    <property type="protein sequence ID" value="QKD83074.1"/>
    <property type="molecule type" value="Genomic_DNA"/>
</dbReference>
<dbReference type="InterPro" id="IPR004358">
    <property type="entry name" value="Sig_transdc_His_kin-like_C"/>
</dbReference>
<dbReference type="Gene3D" id="3.40.50.2300">
    <property type="match status" value="1"/>
</dbReference>
<keyword evidence="6" id="KW-0902">Two-component regulatory system</keyword>
<feature type="region of interest" description="Disordered" evidence="8">
    <location>
        <begin position="153"/>
        <end position="216"/>
    </location>
</feature>
<dbReference type="Gene3D" id="1.10.287.130">
    <property type="match status" value="1"/>
</dbReference>
<evidence type="ECO:0000256" key="2">
    <source>
        <dbReference type="ARBA" id="ARBA00012438"/>
    </source>
</evidence>
<dbReference type="CDD" id="cd00082">
    <property type="entry name" value="HisKA"/>
    <property type="match status" value="1"/>
</dbReference>
<dbReference type="PROSITE" id="PS50109">
    <property type="entry name" value="HIS_KIN"/>
    <property type="match status" value="1"/>
</dbReference>
<dbReference type="InterPro" id="IPR003594">
    <property type="entry name" value="HATPase_dom"/>
</dbReference>
<evidence type="ECO:0000256" key="3">
    <source>
        <dbReference type="ARBA" id="ARBA00022553"/>
    </source>
</evidence>
<dbReference type="InterPro" id="IPR001789">
    <property type="entry name" value="Sig_transdc_resp-reg_receiver"/>
</dbReference>
<evidence type="ECO:0000313" key="11">
    <source>
        <dbReference type="EMBL" id="QKD83074.1"/>
    </source>
</evidence>
<dbReference type="CDD" id="cd00156">
    <property type="entry name" value="REC"/>
    <property type="match status" value="1"/>
</dbReference>
<comment type="catalytic activity">
    <reaction evidence="1">
        <text>ATP + protein L-histidine = ADP + protein N-phospho-L-histidine.</text>
        <dbReference type="EC" id="2.7.13.3"/>
    </reaction>
</comment>
<dbReference type="CDD" id="cd16922">
    <property type="entry name" value="HATPase_EvgS-ArcB-TorS-like"/>
    <property type="match status" value="1"/>
</dbReference>
<dbReference type="Pfam" id="PF02518">
    <property type="entry name" value="HATPase_c"/>
    <property type="match status" value="1"/>
</dbReference>
<gene>
    <name evidence="11" type="ORF">HPC62_13505</name>
</gene>
<dbReference type="SUPFAM" id="SSF52172">
    <property type="entry name" value="CheY-like"/>
    <property type="match status" value="1"/>
</dbReference>
<dbReference type="PRINTS" id="PR00344">
    <property type="entry name" value="BCTRLSENSOR"/>
</dbReference>
<evidence type="ECO:0000256" key="7">
    <source>
        <dbReference type="PROSITE-ProRule" id="PRU00169"/>
    </source>
</evidence>
<dbReference type="InterPro" id="IPR036890">
    <property type="entry name" value="HATPase_C_sf"/>
</dbReference>
<reference evidence="11 12" key="1">
    <citation type="submission" date="2020-05" db="EMBL/GenBank/DDBJ databases">
        <title>Complete genome sequence of of a novel Thermoleptolyngbya strain isolated from hot springs of Ganzi, Sichuan China.</title>
        <authorList>
            <person name="Tang J."/>
            <person name="Daroch M."/>
            <person name="Li L."/>
            <person name="Waleron K."/>
            <person name="Waleron M."/>
            <person name="Waleron M."/>
        </authorList>
    </citation>
    <scope>NUCLEOTIDE SEQUENCE [LARGE SCALE GENOMIC DNA]</scope>
    <source>
        <strain evidence="11 12">PKUAC-SCTA183</strain>
    </source>
</reference>
<dbReference type="InterPro" id="IPR036097">
    <property type="entry name" value="HisK_dim/P_sf"/>
</dbReference>
<evidence type="ECO:0000256" key="6">
    <source>
        <dbReference type="ARBA" id="ARBA00023012"/>
    </source>
</evidence>
<keyword evidence="3" id="KW-0597">Phosphoprotein</keyword>
<sequence>MPIPRLRDFLEPMLSVSIKETLIGLMAQGRQQETAEAIAVDEQGAPLGRLQISRILTLLHLDLPAEATPLLDTSLEDILIDHPALLQPLTVLPADWEVTEGWHWLHASDPPWVLVDEAGKVLGAVDAIAFWRHFAVLPARADGPSAFTAPDALAASASPTDSSFPPDAPEPPSALPTVKPENSAGDRPWQIAVGTASSPFGRSKHKAQPAEGESPLGSGLVGLVKGLPVPMILWRAECGGVAYSQGWQQQIGDEPKVLEAIAAMEEADVAQTEVRLPPFCRLEAEPPTGRSPKPAAAWPTHSPAHGSTHSSAYSPTQKAHTLHQRIPKEPTPTPPNRVSTLPPSPQPRHLHPQDILSDSPDEEYFPDRVWQLTRFSLGKSSTPDLQPLWLVIAQDVTEQHQMARELATKTAELAQLNRLKDEFLSCISHELKTPLTAVLGLSSLLKEQLVGPLNDRQARYAQLIYQSGRHLTLIVNDILDLTRIETGQLELNLESVELASLCHRAYEQARQLHQEVSVSEAGKAAETLEEPEFSLSIQPGLSEMTADDLRLRQMLTNLLSNALKFTPTTGKVGLEVTTWDGWVAFTVWDTGIGIAADKQHLIFQKFQQLENPLTRRFEGTGLGLVLTQRIARLHGGDVTFISEEGKGSRFTVLLPKDVQPRPTKLPLHASRKLQQRLVLVAETNTARIEMLDSGLRQLGYRVAIARSGTEALEKVRRLQPALVILNPNLPLLSGWDVLTLLKAGIDTRATPVIWSGSTEEKPRAIAYGASACLSHPIHPESLRKSILEATQTPDEWSPIPANRLTVLHLRLSPQALAADGPSVSELLHSYPYRVVEVSDLDQADLLARVWKPHVVVLEGSLPDPTTYFKHLYEHTVLSTVPMVTLTPEATQSANRVPGLTVFPCLAPLTPVDAFGAVEESALFQVIQVASGRG</sequence>
<keyword evidence="5" id="KW-0418">Kinase</keyword>
<feature type="domain" description="Response regulatory" evidence="10">
    <location>
        <begin position="677"/>
        <end position="790"/>
    </location>
</feature>
<proteinExistence type="predicted"/>
<protein>
    <recommendedName>
        <fullName evidence="2">histidine kinase</fullName>
        <ecNumber evidence="2">2.7.13.3</ecNumber>
    </recommendedName>
</protein>
<evidence type="ECO:0000256" key="4">
    <source>
        <dbReference type="ARBA" id="ARBA00022679"/>
    </source>
</evidence>
<dbReference type="GO" id="GO:0009927">
    <property type="term" value="F:histidine phosphotransfer kinase activity"/>
    <property type="evidence" value="ECO:0007669"/>
    <property type="project" value="TreeGrafter"/>
</dbReference>
<dbReference type="SMART" id="SM00387">
    <property type="entry name" value="HATPase_c"/>
    <property type="match status" value="1"/>
</dbReference>
<keyword evidence="4" id="KW-0808">Transferase</keyword>
<dbReference type="RefSeq" id="WP_172356474.1">
    <property type="nucleotide sequence ID" value="NZ_CP053661.1"/>
</dbReference>
<dbReference type="Pfam" id="PF00072">
    <property type="entry name" value="Response_reg"/>
    <property type="match status" value="1"/>
</dbReference>
<dbReference type="PROSITE" id="PS50110">
    <property type="entry name" value="RESPONSE_REGULATORY"/>
    <property type="match status" value="1"/>
</dbReference>
<dbReference type="GO" id="GO:0000155">
    <property type="term" value="F:phosphorelay sensor kinase activity"/>
    <property type="evidence" value="ECO:0007669"/>
    <property type="project" value="InterPro"/>
</dbReference>
<name>A0A6M8B7R7_9CYAN</name>
<dbReference type="PANTHER" id="PTHR43047:SF63">
    <property type="entry name" value="HISTIDINE KINASE"/>
    <property type="match status" value="1"/>
</dbReference>
<evidence type="ECO:0000256" key="1">
    <source>
        <dbReference type="ARBA" id="ARBA00000085"/>
    </source>
</evidence>
<dbReference type="SUPFAM" id="SSF55874">
    <property type="entry name" value="ATPase domain of HSP90 chaperone/DNA topoisomerase II/histidine kinase"/>
    <property type="match status" value="1"/>
</dbReference>